<dbReference type="Proteomes" id="UP001232755">
    <property type="component" value="Unassembled WGS sequence"/>
</dbReference>
<reference evidence="2 3" key="1">
    <citation type="submission" date="2023-07" db="EMBL/GenBank/DDBJ databases">
        <title>Comparative genomics of wheat-associated soil bacteria to identify genetic determinants of phenazine resistance.</title>
        <authorList>
            <person name="Mouncey N."/>
        </authorList>
    </citation>
    <scope>NUCLEOTIDE SEQUENCE [LARGE SCALE GENOMIC DNA]</scope>
    <source>
        <strain evidence="2 3">B3I12</strain>
    </source>
</reference>
<evidence type="ECO:0000313" key="3">
    <source>
        <dbReference type="Proteomes" id="UP001232755"/>
    </source>
</evidence>
<evidence type="ECO:0000256" key="1">
    <source>
        <dbReference type="SAM" id="MobiDB-lite"/>
    </source>
</evidence>
<name>A0ABU0QJG0_9ACTN</name>
<feature type="compositionally biased region" description="Pro residues" evidence="1">
    <location>
        <begin position="136"/>
        <end position="147"/>
    </location>
</feature>
<dbReference type="RefSeq" id="WP_307174391.1">
    <property type="nucleotide sequence ID" value="NZ_JAUSYP010000001.1"/>
</dbReference>
<sequence>MTADGWTQAVRHQLSLGRLLPLGDARDGAWIAERAAEAVLRRAAGDAPGVRLDALRVALADPADTGRPAVPAPPSGLPPGPLRVTAEFAATASQPLTTTASLLRATLAAAATQRLGLTVTDVDLRVTGLLDEKAEPPGPAAPLPEPPRAAQAGGDDEGRVAAAALKVPGVLRLTGALGHPVHIEELPGETALPHRHVRLEVAVREDHRARDVARQVRTAVRTTLPDHPTVAVLVSGIG</sequence>
<comment type="caution">
    <text evidence="2">The sequence shown here is derived from an EMBL/GenBank/DDBJ whole genome shotgun (WGS) entry which is preliminary data.</text>
</comment>
<organism evidence="2 3">
    <name type="scientific">Streptomyces africanus</name>
    <dbReference type="NCBI Taxonomy" id="231024"/>
    <lineage>
        <taxon>Bacteria</taxon>
        <taxon>Bacillati</taxon>
        <taxon>Actinomycetota</taxon>
        <taxon>Actinomycetes</taxon>
        <taxon>Kitasatosporales</taxon>
        <taxon>Streptomycetaceae</taxon>
        <taxon>Streptomyces</taxon>
    </lineage>
</organism>
<feature type="region of interest" description="Disordered" evidence="1">
    <location>
        <begin position="132"/>
        <end position="156"/>
    </location>
</feature>
<keyword evidence="3" id="KW-1185">Reference proteome</keyword>
<accession>A0ABU0QJG0</accession>
<gene>
    <name evidence="2" type="ORF">QF034_001746</name>
</gene>
<evidence type="ECO:0008006" key="4">
    <source>
        <dbReference type="Google" id="ProtNLM"/>
    </source>
</evidence>
<protein>
    <recommendedName>
        <fullName evidence="4">Nucleopolyhedrovirus P10 family protein</fullName>
    </recommendedName>
</protein>
<dbReference type="EMBL" id="JAUSYP010000001">
    <property type="protein sequence ID" value="MDQ0747515.1"/>
    <property type="molecule type" value="Genomic_DNA"/>
</dbReference>
<proteinExistence type="predicted"/>
<evidence type="ECO:0000313" key="2">
    <source>
        <dbReference type="EMBL" id="MDQ0747515.1"/>
    </source>
</evidence>